<evidence type="ECO:0000313" key="1">
    <source>
        <dbReference type="EMBL" id="CAB1456081.1"/>
    </source>
</evidence>
<comment type="caution">
    <text evidence="1">The sequence shown here is derived from an EMBL/GenBank/DDBJ whole genome shotgun (WGS) entry which is preliminary data.</text>
</comment>
<accession>A0A9N7VPM6</accession>
<evidence type="ECO:0000313" key="2">
    <source>
        <dbReference type="Proteomes" id="UP001153269"/>
    </source>
</evidence>
<dbReference type="Proteomes" id="UP001153269">
    <property type="component" value="Unassembled WGS sequence"/>
</dbReference>
<sequence>MFGCGNKVFVRKWKSCGSRDTEQKYKEFERAVQVEEIDGLRLVKRLAEDMEEMFHKKAQAMKEQFRMCPRSTASLAAARAPGDRSYQDNMVLFTEIGFLSESLVGGYKLKET</sequence>
<dbReference type="EMBL" id="CADEAL010004284">
    <property type="protein sequence ID" value="CAB1456081.1"/>
    <property type="molecule type" value="Genomic_DNA"/>
</dbReference>
<proteinExistence type="predicted"/>
<gene>
    <name evidence="1" type="ORF">PLEPLA_LOCUS43862</name>
</gene>
<reference evidence="1" key="1">
    <citation type="submission" date="2020-03" db="EMBL/GenBank/DDBJ databases">
        <authorList>
            <person name="Weist P."/>
        </authorList>
    </citation>
    <scope>NUCLEOTIDE SEQUENCE</scope>
</reference>
<protein>
    <submittedName>
        <fullName evidence="1">Uncharacterized protein</fullName>
    </submittedName>
</protein>
<name>A0A9N7VPM6_PLEPL</name>
<organism evidence="1 2">
    <name type="scientific">Pleuronectes platessa</name>
    <name type="common">European plaice</name>
    <dbReference type="NCBI Taxonomy" id="8262"/>
    <lineage>
        <taxon>Eukaryota</taxon>
        <taxon>Metazoa</taxon>
        <taxon>Chordata</taxon>
        <taxon>Craniata</taxon>
        <taxon>Vertebrata</taxon>
        <taxon>Euteleostomi</taxon>
        <taxon>Actinopterygii</taxon>
        <taxon>Neopterygii</taxon>
        <taxon>Teleostei</taxon>
        <taxon>Neoteleostei</taxon>
        <taxon>Acanthomorphata</taxon>
        <taxon>Carangaria</taxon>
        <taxon>Pleuronectiformes</taxon>
        <taxon>Pleuronectoidei</taxon>
        <taxon>Pleuronectidae</taxon>
        <taxon>Pleuronectes</taxon>
    </lineage>
</organism>
<dbReference type="AlphaFoldDB" id="A0A9N7VPM6"/>
<keyword evidence="2" id="KW-1185">Reference proteome</keyword>